<comment type="function">
    <text evidence="5">A translational regulator that binds mRNA to regulate translation initiation and/or mRNA stability. Usually binds in the 5'-UTR at or near the Shine-Dalgarno sequence preventing ribosome-binding, thus repressing translation. Its main target seems to be the major flagellin gene, while its function is anatagonized by FliW.</text>
</comment>
<gene>
    <name evidence="5" type="primary">csrA</name>
    <name evidence="6" type="ORF">SAMN05920897_11759</name>
</gene>
<dbReference type="HAMAP" id="MF_00167">
    <property type="entry name" value="CsrA"/>
    <property type="match status" value="1"/>
</dbReference>
<dbReference type="PANTHER" id="PTHR34984:SF1">
    <property type="entry name" value="CARBON STORAGE REGULATOR"/>
    <property type="match status" value="1"/>
</dbReference>
<dbReference type="GO" id="GO:0045947">
    <property type="term" value="P:negative regulation of translational initiation"/>
    <property type="evidence" value="ECO:0007669"/>
    <property type="project" value="UniProtKB-UniRule"/>
</dbReference>
<keyword evidence="7" id="KW-1185">Reference proteome</keyword>
<dbReference type="EMBL" id="FTMS01000017">
    <property type="protein sequence ID" value="SIQ89138.1"/>
    <property type="molecule type" value="Genomic_DNA"/>
</dbReference>
<comment type="subcellular location">
    <subcellularLocation>
        <location evidence="5">Cytoplasm</location>
    </subcellularLocation>
</comment>
<dbReference type="InterPro" id="IPR003751">
    <property type="entry name" value="CsrA"/>
</dbReference>
<comment type="similarity">
    <text evidence="5">Belongs to the CsrA/RsmA family.</text>
</comment>
<comment type="subunit">
    <text evidence="5">Homodimer; the beta-strands of each monomer intercalate to form a hydrophobic core, while the alpha-helices form wings that extend away from the core.</text>
</comment>
<dbReference type="STRING" id="159291.SAMN05920897_11759"/>
<dbReference type="FunFam" id="2.60.40.4380:FF:000002">
    <property type="entry name" value="Translational regulator CsrA"/>
    <property type="match status" value="1"/>
</dbReference>
<sequence>MLILARKTKERIMIGSDIEISVVEIRGDQVKLGIVAPESVKVYRREVFEAIQAENEAAARSAPDDLSGLSDLISP</sequence>
<evidence type="ECO:0000313" key="7">
    <source>
        <dbReference type="Proteomes" id="UP000186400"/>
    </source>
</evidence>
<dbReference type="AlphaFoldDB" id="A0A1N6WGI8"/>
<dbReference type="NCBIfam" id="NF002469">
    <property type="entry name" value="PRK01712.1"/>
    <property type="match status" value="1"/>
</dbReference>
<evidence type="ECO:0000256" key="1">
    <source>
        <dbReference type="ARBA" id="ARBA00022490"/>
    </source>
</evidence>
<dbReference type="GO" id="GO:1902208">
    <property type="term" value="P:regulation of bacterial-type flagellum assembly"/>
    <property type="evidence" value="ECO:0007669"/>
    <property type="project" value="UniProtKB-UniRule"/>
</dbReference>
<dbReference type="OrthoDB" id="9809061at2"/>
<proteinExistence type="inferred from homology"/>
<dbReference type="Proteomes" id="UP000186400">
    <property type="component" value="Unassembled WGS sequence"/>
</dbReference>
<keyword evidence="5" id="KW-1005">Bacterial flagellum biogenesis</keyword>
<evidence type="ECO:0000313" key="6">
    <source>
        <dbReference type="EMBL" id="SIQ89138.1"/>
    </source>
</evidence>
<dbReference type="RefSeq" id="WP_076489629.1">
    <property type="nucleotide sequence ID" value="NZ_FTMS01000017.1"/>
</dbReference>
<reference evidence="6 7" key="1">
    <citation type="submission" date="2017-01" db="EMBL/GenBank/DDBJ databases">
        <authorList>
            <person name="Mah S.A."/>
            <person name="Swanson W.J."/>
            <person name="Moy G.W."/>
            <person name="Vacquier V.D."/>
        </authorList>
    </citation>
    <scope>NUCLEOTIDE SEQUENCE [LARGE SCALE GENOMIC DNA]</scope>
    <source>
        <strain evidence="6 7">ASpG1</strain>
    </source>
</reference>
<dbReference type="GO" id="GO:0048027">
    <property type="term" value="F:mRNA 5'-UTR binding"/>
    <property type="evidence" value="ECO:0007669"/>
    <property type="project" value="UniProtKB-UniRule"/>
</dbReference>
<evidence type="ECO:0000256" key="4">
    <source>
        <dbReference type="ARBA" id="ARBA00022884"/>
    </source>
</evidence>
<evidence type="ECO:0000256" key="3">
    <source>
        <dbReference type="ARBA" id="ARBA00022845"/>
    </source>
</evidence>
<dbReference type="GO" id="GO:0005829">
    <property type="term" value="C:cytosol"/>
    <property type="evidence" value="ECO:0007669"/>
    <property type="project" value="TreeGrafter"/>
</dbReference>
<dbReference type="InterPro" id="IPR036107">
    <property type="entry name" value="CsrA_sf"/>
</dbReference>
<dbReference type="PANTHER" id="PTHR34984">
    <property type="entry name" value="CARBON STORAGE REGULATOR"/>
    <property type="match status" value="1"/>
</dbReference>
<dbReference type="NCBIfam" id="TIGR00202">
    <property type="entry name" value="csrA"/>
    <property type="match status" value="1"/>
</dbReference>
<keyword evidence="4 5" id="KW-0694">RNA-binding</keyword>
<organism evidence="6 7">
    <name type="scientific">Alkalispirochaeta americana</name>
    <dbReference type="NCBI Taxonomy" id="159291"/>
    <lineage>
        <taxon>Bacteria</taxon>
        <taxon>Pseudomonadati</taxon>
        <taxon>Spirochaetota</taxon>
        <taxon>Spirochaetia</taxon>
        <taxon>Spirochaetales</taxon>
        <taxon>Spirochaetaceae</taxon>
        <taxon>Alkalispirochaeta</taxon>
    </lineage>
</organism>
<dbReference type="GO" id="GO:0006402">
    <property type="term" value="P:mRNA catabolic process"/>
    <property type="evidence" value="ECO:0007669"/>
    <property type="project" value="InterPro"/>
</dbReference>
<dbReference type="SUPFAM" id="SSF117130">
    <property type="entry name" value="CsrA-like"/>
    <property type="match status" value="1"/>
</dbReference>
<keyword evidence="3 5" id="KW-0810">Translation regulation</keyword>
<name>A0A1N6WGI8_9SPIO</name>
<dbReference type="GO" id="GO:0006109">
    <property type="term" value="P:regulation of carbohydrate metabolic process"/>
    <property type="evidence" value="ECO:0007669"/>
    <property type="project" value="InterPro"/>
</dbReference>
<keyword evidence="2 5" id="KW-0678">Repressor</keyword>
<protein>
    <recommendedName>
        <fullName evidence="5">Translational regulator CsrA</fullName>
    </recommendedName>
</protein>
<accession>A0A1N6WGI8</accession>
<evidence type="ECO:0000256" key="2">
    <source>
        <dbReference type="ARBA" id="ARBA00022491"/>
    </source>
</evidence>
<dbReference type="GO" id="GO:0044781">
    <property type="term" value="P:bacterial-type flagellum organization"/>
    <property type="evidence" value="ECO:0007669"/>
    <property type="project" value="UniProtKB-KW"/>
</dbReference>
<evidence type="ECO:0000256" key="5">
    <source>
        <dbReference type="HAMAP-Rule" id="MF_00167"/>
    </source>
</evidence>
<dbReference type="Pfam" id="PF02599">
    <property type="entry name" value="CsrA"/>
    <property type="match status" value="1"/>
</dbReference>
<dbReference type="Gene3D" id="2.60.40.4380">
    <property type="entry name" value="Translational regulator CsrA"/>
    <property type="match status" value="1"/>
</dbReference>
<keyword evidence="1 5" id="KW-0963">Cytoplasm</keyword>